<name>A0A139HPN3_9PEZI</name>
<dbReference type="Pfam" id="PF11790">
    <property type="entry name" value="Glyco_hydro_cc"/>
    <property type="match status" value="1"/>
</dbReference>
<organism evidence="3 4">
    <name type="scientific">Pseudocercospora eumusae</name>
    <dbReference type="NCBI Taxonomy" id="321146"/>
    <lineage>
        <taxon>Eukaryota</taxon>
        <taxon>Fungi</taxon>
        <taxon>Dikarya</taxon>
        <taxon>Ascomycota</taxon>
        <taxon>Pezizomycotina</taxon>
        <taxon>Dothideomycetes</taxon>
        <taxon>Dothideomycetidae</taxon>
        <taxon>Mycosphaerellales</taxon>
        <taxon>Mycosphaerellaceae</taxon>
        <taxon>Pseudocercospora</taxon>
    </lineage>
</organism>
<dbReference type="InterPro" id="IPR053183">
    <property type="entry name" value="ASL1"/>
</dbReference>
<dbReference type="STRING" id="321146.A0A139HPN3"/>
<dbReference type="Gene3D" id="3.20.20.80">
    <property type="entry name" value="Glycosidases"/>
    <property type="match status" value="1"/>
</dbReference>
<protein>
    <recommendedName>
        <fullName evidence="2">Asl1-like glycosyl hydrolase catalytic domain-containing protein</fullName>
    </recommendedName>
</protein>
<dbReference type="InterPro" id="IPR024655">
    <property type="entry name" value="Asl1_glyco_hydro_catalytic"/>
</dbReference>
<evidence type="ECO:0000256" key="1">
    <source>
        <dbReference type="SAM" id="MobiDB-lite"/>
    </source>
</evidence>
<evidence type="ECO:0000313" key="4">
    <source>
        <dbReference type="Proteomes" id="UP000070133"/>
    </source>
</evidence>
<dbReference type="Proteomes" id="UP000070133">
    <property type="component" value="Unassembled WGS sequence"/>
</dbReference>
<dbReference type="PANTHER" id="PTHR34154:SF3">
    <property type="entry name" value="ALKALI-SENSITIVE LINKAGE PROTEIN 1"/>
    <property type="match status" value="1"/>
</dbReference>
<sequence length="296" mass="33547">MCGHELNKNKPPTFAMSAFFQKQADKLLNKVQNHQQQPPSTPTPSPPRSKRGICWPVENQDPVHIFTKPGSKISWIYNWSPNATPNSTSLEFVPMQWNHINIDELAQKLATCSTSSSPSLLLAFNEPELSSQANMSAALAAEEWMRVIEPLRKSGKVRAGSPGISSAPDGVRWMQEFWKGIREMGGDVDFWCLHWYGEGLGGFYDYIWSTHHQLDPSKPVWITEFAPTNWNESNPLPKEHVEAFVREAVKYLDSLDWVERYAFFGAMRNTGSVGQHARFLDDAGKLTDLGKFYRDS</sequence>
<dbReference type="OrthoDB" id="43654at2759"/>
<comment type="caution">
    <text evidence="3">The sequence shown here is derived from an EMBL/GenBank/DDBJ whole genome shotgun (WGS) entry which is preliminary data.</text>
</comment>
<proteinExistence type="predicted"/>
<dbReference type="InterPro" id="IPR017853">
    <property type="entry name" value="GH"/>
</dbReference>
<accession>A0A139HPN3</accession>
<feature type="domain" description="Asl1-like glycosyl hydrolase catalytic" evidence="2">
    <location>
        <begin position="52"/>
        <end position="293"/>
    </location>
</feature>
<dbReference type="GO" id="GO:0071966">
    <property type="term" value="P:fungal-type cell wall polysaccharide metabolic process"/>
    <property type="evidence" value="ECO:0007669"/>
    <property type="project" value="TreeGrafter"/>
</dbReference>
<gene>
    <name evidence="3" type="ORF">AC578_3576</name>
</gene>
<reference evidence="3 4" key="1">
    <citation type="submission" date="2015-07" db="EMBL/GenBank/DDBJ databases">
        <title>Comparative genomics of the Sigatoka disease complex on banana suggests a link between parallel evolutionary changes in Pseudocercospora fijiensis and Pseudocercospora eumusae and increased virulence on the banana host.</title>
        <authorList>
            <person name="Chang T.-C."/>
            <person name="Salvucci A."/>
            <person name="Crous P.W."/>
            <person name="Stergiopoulos I."/>
        </authorList>
    </citation>
    <scope>NUCLEOTIDE SEQUENCE [LARGE SCALE GENOMIC DNA]</scope>
    <source>
        <strain evidence="3 4">CBS 114824</strain>
    </source>
</reference>
<dbReference type="AlphaFoldDB" id="A0A139HPN3"/>
<dbReference type="EMBL" id="LFZN01000021">
    <property type="protein sequence ID" value="KXT04396.1"/>
    <property type="molecule type" value="Genomic_DNA"/>
</dbReference>
<evidence type="ECO:0000313" key="3">
    <source>
        <dbReference type="EMBL" id="KXT04396.1"/>
    </source>
</evidence>
<dbReference type="SUPFAM" id="SSF51445">
    <property type="entry name" value="(Trans)glycosidases"/>
    <property type="match status" value="1"/>
</dbReference>
<dbReference type="GO" id="GO:0009277">
    <property type="term" value="C:fungal-type cell wall"/>
    <property type="evidence" value="ECO:0007669"/>
    <property type="project" value="TreeGrafter"/>
</dbReference>
<dbReference type="PANTHER" id="PTHR34154">
    <property type="entry name" value="ALKALI-SENSITIVE LINKAGE PROTEIN 1"/>
    <property type="match status" value="1"/>
</dbReference>
<feature type="region of interest" description="Disordered" evidence="1">
    <location>
        <begin position="31"/>
        <end position="53"/>
    </location>
</feature>
<keyword evidence="4" id="KW-1185">Reference proteome</keyword>
<evidence type="ECO:0000259" key="2">
    <source>
        <dbReference type="Pfam" id="PF11790"/>
    </source>
</evidence>